<keyword evidence="1" id="KW-1133">Transmembrane helix</keyword>
<comment type="caution">
    <text evidence="2">The sequence shown here is derived from an EMBL/GenBank/DDBJ whole genome shotgun (WGS) entry which is preliminary data.</text>
</comment>
<dbReference type="EMBL" id="JACSDZ010000004">
    <property type="protein sequence ID" value="KAF7405595.1"/>
    <property type="molecule type" value="Genomic_DNA"/>
</dbReference>
<gene>
    <name evidence="2" type="ORF">HZH68_004964</name>
</gene>
<reference evidence="2" key="1">
    <citation type="journal article" date="2020" name="G3 (Bethesda)">
        <title>High-Quality Assemblies for Three Invasive Social Wasps from the &lt;i&gt;Vespula&lt;/i&gt; Genus.</title>
        <authorList>
            <person name="Harrop T.W.R."/>
            <person name="Guhlin J."/>
            <person name="McLaughlin G.M."/>
            <person name="Permina E."/>
            <person name="Stockwell P."/>
            <person name="Gilligan J."/>
            <person name="Le Lec M.F."/>
            <person name="Gruber M.A.M."/>
            <person name="Quinn O."/>
            <person name="Lovegrove M."/>
            <person name="Duncan E.J."/>
            <person name="Remnant E.J."/>
            <person name="Van Eeckhoven J."/>
            <person name="Graham B."/>
            <person name="Knapp R.A."/>
            <person name="Langford K.W."/>
            <person name="Kronenberg Z."/>
            <person name="Press M.O."/>
            <person name="Eacker S.M."/>
            <person name="Wilson-Rankin E.E."/>
            <person name="Purcell J."/>
            <person name="Lester P.J."/>
            <person name="Dearden P.K."/>
        </authorList>
    </citation>
    <scope>NUCLEOTIDE SEQUENCE</scope>
    <source>
        <strain evidence="2">Linc-1</strain>
    </source>
</reference>
<keyword evidence="1" id="KW-0812">Transmembrane</keyword>
<evidence type="ECO:0000313" key="2">
    <source>
        <dbReference type="EMBL" id="KAF7405595.1"/>
    </source>
</evidence>
<proteinExistence type="predicted"/>
<protein>
    <submittedName>
        <fullName evidence="2">Uncharacterized protein</fullName>
    </submittedName>
</protein>
<accession>A0A834KFD2</accession>
<sequence>MFIVQRINENSNNHYDRALPVYNEIELLHFQLSLMSTYFIFNFLWIILLQFGVTLGIKIRISWEEFLADITTCQSVYVVVMVKTLQQVLLAYSTSLESSSQIFESPGRNGLSLYDQSIPDNGPLT</sequence>
<name>A0A834KFD2_VESGE</name>
<organism evidence="2 3">
    <name type="scientific">Vespula germanica</name>
    <name type="common">German yellow jacket</name>
    <name type="synonym">Paravespula germanica</name>
    <dbReference type="NCBI Taxonomy" id="30212"/>
    <lineage>
        <taxon>Eukaryota</taxon>
        <taxon>Metazoa</taxon>
        <taxon>Ecdysozoa</taxon>
        <taxon>Arthropoda</taxon>
        <taxon>Hexapoda</taxon>
        <taxon>Insecta</taxon>
        <taxon>Pterygota</taxon>
        <taxon>Neoptera</taxon>
        <taxon>Endopterygota</taxon>
        <taxon>Hymenoptera</taxon>
        <taxon>Apocrita</taxon>
        <taxon>Aculeata</taxon>
        <taxon>Vespoidea</taxon>
        <taxon>Vespidae</taxon>
        <taxon>Vespinae</taxon>
        <taxon>Vespula</taxon>
    </lineage>
</organism>
<keyword evidence="3" id="KW-1185">Reference proteome</keyword>
<dbReference type="Proteomes" id="UP000617340">
    <property type="component" value="Unassembled WGS sequence"/>
</dbReference>
<feature type="transmembrane region" description="Helical" evidence="1">
    <location>
        <begin position="38"/>
        <end position="57"/>
    </location>
</feature>
<keyword evidence="1" id="KW-0472">Membrane</keyword>
<dbReference type="AlphaFoldDB" id="A0A834KFD2"/>
<evidence type="ECO:0000256" key="1">
    <source>
        <dbReference type="SAM" id="Phobius"/>
    </source>
</evidence>
<evidence type="ECO:0000313" key="3">
    <source>
        <dbReference type="Proteomes" id="UP000617340"/>
    </source>
</evidence>